<proteinExistence type="predicted"/>
<dbReference type="Pfam" id="PF01361">
    <property type="entry name" value="Tautomerase"/>
    <property type="match status" value="1"/>
</dbReference>
<sequence>MPSINAVIAAGRDVQTCRRLIAELSQVALDVLDSVPLLSRGRSPEVLLALLTRFTGVTQDVLGVERRHVHVVLRELPREHIGEMGVPMAAPGDPRWFTGGLSVPPRTSLLDTGAPHSDASPIPGLA</sequence>
<evidence type="ECO:0000313" key="5">
    <source>
        <dbReference type="Proteomes" id="UP001595839"/>
    </source>
</evidence>
<accession>A0ABV9B179</accession>
<evidence type="ECO:0000313" key="4">
    <source>
        <dbReference type="EMBL" id="MFC4505990.1"/>
    </source>
</evidence>
<evidence type="ECO:0000256" key="1">
    <source>
        <dbReference type="ARBA" id="ARBA00023235"/>
    </source>
</evidence>
<evidence type="ECO:0000256" key="2">
    <source>
        <dbReference type="SAM" id="MobiDB-lite"/>
    </source>
</evidence>
<protein>
    <submittedName>
        <fullName evidence="4">4-oxalocrotonate tautomerase family protein</fullName>
    </submittedName>
</protein>
<keyword evidence="1" id="KW-0413">Isomerase</keyword>
<dbReference type="Gene3D" id="3.30.429.10">
    <property type="entry name" value="Macrophage Migration Inhibitory Factor"/>
    <property type="match status" value="1"/>
</dbReference>
<evidence type="ECO:0000259" key="3">
    <source>
        <dbReference type="Pfam" id="PF01361"/>
    </source>
</evidence>
<name>A0ABV9B179_9ACTN</name>
<feature type="domain" description="4-oxalocrotonate tautomerase-like" evidence="3">
    <location>
        <begin position="40"/>
        <end position="86"/>
    </location>
</feature>
<dbReference type="RefSeq" id="WP_381183318.1">
    <property type="nucleotide sequence ID" value="NZ_JBHSFK010000039.1"/>
</dbReference>
<gene>
    <name evidence="4" type="ORF">ACFPIH_42195</name>
</gene>
<feature type="region of interest" description="Disordered" evidence="2">
    <location>
        <begin position="102"/>
        <end position="126"/>
    </location>
</feature>
<reference evidence="5" key="1">
    <citation type="journal article" date="2019" name="Int. J. Syst. Evol. Microbiol.">
        <title>The Global Catalogue of Microorganisms (GCM) 10K type strain sequencing project: providing services to taxonomists for standard genome sequencing and annotation.</title>
        <authorList>
            <consortium name="The Broad Institute Genomics Platform"/>
            <consortium name="The Broad Institute Genome Sequencing Center for Infectious Disease"/>
            <person name="Wu L."/>
            <person name="Ma J."/>
        </authorList>
    </citation>
    <scope>NUCLEOTIDE SEQUENCE [LARGE SCALE GENOMIC DNA]</scope>
    <source>
        <strain evidence="5">CGMCC 4.7177</strain>
    </source>
</reference>
<dbReference type="InterPro" id="IPR004370">
    <property type="entry name" value="4-OT-like_dom"/>
</dbReference>
<organism evidence="4 5">
    <name type="scientific">Streptomyces vulcanius</name>
    <dbReference type="NCBI Taxonomy" id="1441876"/>
    <lineage>
        <taxon>Bacteria</taxon>
        <taxon>Bacillati</taxon>
        <taxon>Actinomycetota</taxon>
        <taxon>Actinomycetes</taxon>
        <taxon>Kitasatosporales</taxon>
        <taxon>Streptomycetaceae</taxon>
        <taxon>Streptomyces</taxon>
    </lineage>
</organism>
<dbReference type="InterPro" id="IPR014347">
    <property type="entry name" value="Tautomerase/MIF_sf"/>
</dbReference>
<dbReference type="SUPFAM" id="SSF55331">
    <property type="entry name" value="Tautomerase/MIF"/>
    <property type="match status" value="1"/>
</dbReference>
<keyword evidence="5" id="KW-1185">Reference proteome</keyword>
<dbReference type="EMBL" id="JBHSFK010000039">
    <property type="protein sequence ID" value="MFC4505990.1"/>
    <property type="molecule type" value="Genomic_DNA"/>
</dbReference>
<dbReference type="Proteomes" id="UP001595839">
    <property type="component" value="Unassembled WGS sequence"/>
</dbReference>
<comment type="caution">
    <text evidence="4">The sequence shown here is derived from an EMBL/GenBank/DDBJ whole genome shotgun (WGS) entry which is preliminary data.</text>
</comment>